<evidence type="ECO:0000256" key="5">
    <source>
        <dbReference type="ARBA" id="ARBA00049598"/>
    </source>
</evidence>
<dbReference type="GO" id="GO:0048254">
    <property type="term" value="P:snoRNA localization"/>
    <property type="evidence" value="ECO:0007669"/>
    <property type="project" value="TreeGrafter"/>
</dbReference>
<keyword evidence="4" id="KW-0862">Zinc</keyword>
<dbReference type="Gene3D" id="3.30.60.190">
    <property type="match status" value="1"/>
</dbReference>
<dbReference type="GO" id="GO:0008270">
    <property type="term" value="F:zinc ion binding"/>
    <property type="evidence" value="ECO:0007669"/>
    <property type="project" value="UniProtKB-UniRule"/>
</dbReference>
<comment type="caution">
    <text evidence="9">The sequence shown here is derived from an EMBL/GenBank/DDBJ whole genome shotgun (WGS) entry which is preliminary data.</text>
</comment>
<dbReference type="InterPro" id="IPR057721">
    <property type="entry name" value="BCD1_alpha/beta"/>
</dbReference>
<feature type="domain" description="HIT-type" evidence="8">
    <location>
        <begin position="10"/>
        <end position="44"/>
    </location>
</feature>
<sequence length="258" mass="29531">MADSLSNAKCAMCCENTAKYRCPTCAKITCSLRCVKSHKLTFQCSGVRCKTKFVSLDNYKCSNLQSDLVFLEDMDRLVNSTAHHSKNKLNRRRQNFQVRQLCLVAKQHGVDLKLLPYGMSRRKENTTVFNRKEKCIKWRIQWLFPEAGVEYTDKCVSEQEILGDALIKYIDPEKADVVYKQSLKNYFEFGTQGVCVFLKNELVPGTKIRYHQLDISQTLKSCLIKKTIIEFPTLHVVLLGKTASYFTGSQHTDDACAV</sequence>
<dbReference type="Proteomes" id="UP000225706">
    <property type="component" value="Unassembled WGS sequence"/>
</dbReference>
<protein>
    <submittedName>
        <fullName evidence="9">Box C/D snoRNA protein 1</fullName>
    </submittedName>
</protein>
<dbReference type="GO" id="GO:0070761">
    <property type="term" value="C:pre-snoRNP complex"/>
    <property type="evidence" value="ECO:0007669"/>
    <property type="project" value="TreeGrafter"/>
</dbReference>
<keyword evidence="2" id="KW-0479">Metal-binding</keyword>
<dbReference type="SUPFAM" id="SSF144232">
    <property type="entry name" value="HIT/MYND zinc finger-like"/>
    <property type="match status" value="1"/>
</dbReference>
<keyword evidence="3 7" id="KW-0863">Zinc-finger</keyword>
<dbReference type="EMBL" id="LSMT01000250">
    <property type="protein sequence ID" value="PFX22119.1"/>
    <property type="molecule type" value="Genomic_DNA"/>
</dbReference>
<evidence type="ECO:0000256" key="2">
    <source>
        <dbReference type="ARBA" id="ARBA00022723"/>
    </source>
</evidence>
<evidence type="ECO:0000256" key="3">
    <source>
        <dbReference type="ARBA" id="ARBA00022771"/>
    </source>
</evidence>
<comment type="function">
    <text evidence="5">Required for box C/D snoRNAs accumulation involved in snoRNA processing, snoRNA transport to the nucleolus and ribosome biogenesis.</text>
</comment>
<evidence type="ECO:0000259" key="8">
    <source>
        <dbReference type="PROSITE" id="PS51083"/>
    </source>
</evidence>
<name>A0A2B4RZ91_STYPI</name>
<organism evidence="9 10">
    <name type="scientific">Stylophora pistillata</name>
    <name type="common">Smooth cauliflower coral</name>
    <dbReference type="NCBI Taxonomy" id="50429"/>
    <lineage>
        <taxon>Eukaryota</taxon>
        <taxon>Metazoa</taxon>
        <taxon>Cnidaria</taxon>
        <taxon>Anthozoa</taxon>
        <taxon>Hexacorallia</taxon>
        <taxon>Scleractinia</taxon>
        <taxon>Astrocoeniina</taxon>
        <taxon>Pocilloporidae</taxon>
        <taxon>Stylophora</taxon>
    </lineage>
</organism>
<evidence type="ECO:0000313" key="9">
    <source>
        <dbReference type="EMBL" id="PFX22119.1"/>
    </source>
</evidence>
<dbReference type="PROSITE" id="PS51083">
    <property type="entry name" value="ZF_HIT"/>
    <property type="match status" value="1"/>
</dbReference>
<dbReference type="GO" id="GO:0005634">
    <property type="term" value="C:nucleus"/>
    <property type="evidence" value="ECO:0007669"/>
    <property type="project" value="TreeGrafter"/>
</dbReference>
<evidence type="ECO:0000313" key="10">
    <source>
        <dbReference type="Proteomes" id="UP000225706"/>
    </source>
</evidence>
<evidence type="ECO:0000256" key="4">
    <source>
        <dbReference type="ARBA" id="ARBA00022833"/>
    </source>
</evidence>
<reference evidence="10" key="1">
    <citation type="journal article" date="2017" name="bioRxiv">
        <title>Comparative analysis of the genomes of Stylophora pistillata and Acropora digitifera provides evidence for extensive differences between species of corals.</title>
        <authorList>
            <person name="Voolstra C.R."/>
            <person name="Li Y."/>
            <person name="Liew Y.J."/>
            <person name="Baumgarten S."/>
            <person name="Zoccola D."/>
            <person name="Flot J.-F."/>
            <person name="Tambutte S."/>
            <person name="Allemand D."/>
            <person name="Aranda M."/>
        </authorList>
    </citation>
    <scope>NUCLEOTIDE SEQUENCE [LARGE SCALE GENOMIC DNA]</scope>
</reference>
<dbReference type="STRING" id="50429.A0A2B4RZ91"/>
<dbReference type="PANTHER" id="PTHR13483">
    <property type="entry name" value="BOX C_D SNORNA PROTEIN 1-RELATED"/>
    <property type="match status" value="1"/>
</dbReference>
<dbReference type="GO" id="GO:0000463">
    <property type="term" value="P:maturation of LSU-rRNA from tricistronic rRNA transcript (SSU-rRNA, 5.8S rRNA, LSU-rRNA)"/>
    <property type="evidence" value="ECO:0007669"/>
    <property type="project" value="TreeGrafter"/>
</dbReference>
<dbReference type="GO" id="GO:0000492">
    <property type="term" value="P:box C/D snoRNP assembly"/>
    <property type="evidence" value="ECO:0007669"/>
    <property type="project" value="TreeGrafter"/>
</dbReference>
<evidence type="ECO:0000256" key="1">
    <source>
        <dbReference type="ARBA" id="ARBA00022553"/>
    </source>
</evidence>
<keyword evidence="1" id="KW-0597">Phosphoprotein</keyword>
<keyword evidence="10" id="KW-1185">Reference proteome</keyword>
<dbReference type="AlphaFoldDB" id="A0A2B4RZ91"/>
<dbReference type="Pfam" id="PF04438">
    <property type="entry name" value="zf-HIT"/>
    <property type="match status" value="1"/>
</dbReference>
<comment type="similarity">
    <text evidence="6">Belongs to the BCD1 family.</text>
</comment>
<evidence type="ECO:0000256" key="7">
    <source>
        <dbReference type="PROSITE-ProRule" id="PRU00453"/>
    </source>
</evidence>
<dbReference type="Pfam" id="PF25790">
    <property type="entry name" value="BCD1"/>
    <property type="match status" value="1"/>
</dbReference>
<dbReference type="InterPro" id="IPR051639">
    <property type="entry name" value="BCD1"/>
</dbReference>
<evidence type="ECO:0000256" key="6">
    <source>
        <dbReference type="ARBA" id="ARBA00049654"/>
    </source>
</evidence>
<accession>A0A2B4RZ91</accession>
<dbReference type="InterPro" id="IPR007529">
    <property type="entry name" value="Znf_HIT"/>
</dbReference>
<gene>
    <name evidence="9" type="primary">Znhit6</name>
    <name evidence="9" type="ORF">AWC38_SpisGene13369</name>
</gene>
<dbReference type="OrthoDB" id="272357at2759"/>
<proteinExistence type="inferred from homology"/>
<dbReference type="PANTHER" id="PTHR13483:SF3">
    <property type="entry name" value="BOX C_D SNORNA PROTEIN 1"/>
    <property type="match status" value="1"/>
</dbReference>
<dbReference type="CDD" id="cd23023">
    <property type="entry name" value="zf-HIT_BCD1"/>
    <property type="match status" value="1"/>
</dbReference>